<accession>A0A0C3CRZ2</accession>
<evidence type="ECO:0000256" key="1">
    <source>
        <dbReference type="SAM" id="MobiDB-lite"/>
    </source>
</evidence>
<reference evidence="3" key="2">
    <citation type="submission" date="2015-01" db="EMBL/GenBank/DDBJ databases">
        <title>Evolutionary Origins and Diversification of the Mycorrhizal Mutualists.</title>
        <authorList>
            <consortium name="DOE Joint Genome Institute"/>
            <consortium name="Mycorrhizal Genomics Consortium"/>
            <person name="Kohler A."/>
            <person name="Kuo A."/>
            <person name="Nagy L.G."/>
            <person name="Floudas D."/>
            <person name="Copeland A."/>
            <person name="Barry K.W."/>
            <person name="Cichocki N."/>
            <person name="Veneault-Fourrey C."/>
            <person name="LaButti K."/>
            <person name="Lindquist E.A."/>
            <person name="Lipzen A."/>
            <person name="Lundell T."/>
            <person name="Morin E."/>
            <person name="Murat C."/>
            <person name="Riley R."/>
            <person name="Ohm R."/>
            <person name="Sun H."/>
            <person name="Tunlid A."/>
            <person name="Henrissat B."/>
            <person name="Grigoriev I.V."/>
            <person name="Hibbett D.S."/>
            <person name="Martin F."/>
        </authorList>
    </citation>
    <scope>NUCLEOTIDE SEQUENCE [LARGE SCALE GENOMIC DNA]</scope>
    <source>
        <strain evidence="3">Zn</strain>
    </source>
</reference>
<reference evidence="2 3" key="1">
    <citation type="submission" date="2014-04" db="EMBL/GenBank/DDBJ databases">
        <authorList>
            <consortium name="DOE Joint Genome Institute"/>
            <person name="Kuo A."/>
            <person name="Martino E."/>
            <person name="Perotto S."/>
            <person name="Kohler A."/>
            <person name="Nagy L.G."/>
            <person name="Floudas D."/>
            <person name="Copeland A."/>
            <person name="Barry K.W."/>
            <person name="Cichocki N."/>
            <person name="Veneault-Fourrey C."/>
            <person name="LaButti K."/>
            <person name="Lindquist E.A."/>
            <person name="Lipzen A."/>
            <person name="Lundell T."/>
            <person name="Morin E."/>
            <person name="Murat C."/>
            <person name="Sun H."/>
            <person name="Tunlid A."/>
            <person name="Henrissat B."/>
            <person name="Grigoriev I.V."/>
            <person name="Hibbett D.S."/>
            <person name="Martin F."/>
            <person name="Nordberg H.P."/>
            <person name="Cantor M.N."/>
            <person name="Hua S.X."/>
        </authorList>
    </citation>
    <scope>NUCLEOTIDE SEQUENCE [LARGE SCALE GENOMIC DNA]</scope>
    <source>
        <strain evidence="2 3">Zn</strain>
    </source>
</reference>
<sequence>MERPQYYYLPASVASTRSSFESRSKSPISIASSIEYQSSRTSTDSFFAHPDASHAPFPSPTSRPHTFGPGAKRSFTEPIVPIRRHGPSGHGRPQVYTTLITPQRLSRGPLSPTNPLGPAFGVRYKPPVPGTGFKKLPEEILLVILAELKKLHLDAGSLSCATCWMRDLVNLSLSNQKWWRAARCALYEDIQLNGADSTFHTKKKYKLKYGIRLKLLRRTLQSRPELAAYVKSLKVPAIPAGVKAKRELDEYLDLVASLIMACPNLERLPGFYPAYNHTFSRYIHALSTRPNLKEAVWVINPSPTQRQHRYTSSDDAQYLDPLMAPAALLPEQCVDFLTYHSNWSNLKTLILHSNPGGTIDSLLFADICNHVPSIENLHVSSFPTPAFNDSTLISLPPLKSLRLENLPGITPTGLSNYACLATSNTLTSLSLISLPLLSLPLLARLFSHLVNLKRFTLSQAPAPDLPIGTEIYLHPYLVAQNLEYLHWEITEPDNDRASSILAKSILHSGFPSLRTIRAPTDFDGTFQALCRPRGRIEVPVYRSREFGNDDMSPSTSISAVSPPSSTWSAIASPVSPSFLMSPRRSSFSTGIPSATCIKDAPEIKKRGLSLHAARRMAQNRIDAAQAMPRFHVIIWNEDGELVERHHFGGFIGSILSKISYSLKPDVEGADEAVVSVEGPCGLLDESEETNVRDGCTGTWNSRQVYYSKSGKNAAVKDRWWHTERGRRKEVDLEKFFG</sequence>
<dbReference type="InterPro" id="IPR032675">
    <property type="entry name" value="LRR_dom_sf"/>
</dbReference>
<feature type="region of interest" description="Disordered" evidence="1">
    <location>
        <begin position="42"/>
        <end position="95"/>
    </location>
</feature>
<gene>
    <name evidence="2" type="ORF">OIDMADRAFT_161288</name>
</gene>
<evidence type="ECO:0008006" key="4">
    <source>
        <dbReference type="Google" id="ProtNLM"/>
    </source>
</evidence>
<dbReference type="EMBL" id="KN832875">
    <property type="protein sequence ID" value="KIN01779.1"/>
    <property type="molecule type" value="Genomic_DNA"/>
</dbReference>
<dbReference type="STRING" id="913774.A0A0C3CRZ2"/>
<keyword evidence="3" id="KW-1185">Reference proteome</keyword>
<dbReference type="InParanoid" id="A0A0C3CRZ2"/>
<organism evidence="2 3">
    <name type="scientific">Oidiodendron maius (strain Zn)</name>
    <dbReference type="NCBI Taxonomy" id="913774"/>
    <lineage>
        <taxon>Eukaryota</taxon>
        <taxon>Fungi</taxon>
        <taxon>Dikarya</taxon>
        <taxon>Ascomycota</taxon>
        <taxon>Pezizomycotina</taxon>
        <taxon>Leotiomycetes</taxon>
        <taxon>Leotiomycetes incertae sedis</taxon>
        <taxon>Myxotrichaceae</taxon>
        <taxon>Oidiodendron</taxon>
    </lineage>
</organism>
<dbReference type="AlphaFoldDB" id="A0A0C3CRZ2"/>
<dbReference type="HOGENOM" id="CLU_008827_1_0_1"/>
<dbReference type="CDD" id="cd09917">
    <property type="entry name" value="F-box_SF"/>
    <property type="match status" value="1"/>
</dbReference>
<evidence type="ECO:0000313" key="2">
    <source>
        <dbReference type="EMBL" id="KIN01779.1"/>
    </source>
</evidence>
<evidence type="ECO:0000313" key="3">
    <source>
        <dbReference type="Proteomes" id="UP000054321"/>
    </source>
</evidence>
<name>A0A0C3CRZ2_OIDMZ</name>
<proteinExistence type="predicted"/>
<protein>
    <recommendedName>
        <fullName evidence="4">F-box domain-containing protein</fullName>
    </recommendedName>
</protein>
<dbReference type="Proteomes" id="UP000054321">
    <property type="component" value="Unassembled WGS sequence"/>
</dbReference>
<dbReference type="SUPFAM" id="SSF52047">
    <property type="entry name" value="RNI-like"/>
    <property type="match status" value="1"/>
</dbReference>
<dbReference type="OrthoDB" id="3210378at2759"/>
<dbReference type="Gene3D" id="3.80.10.10">
    <property type="entry name" value="Ribonuclease Inhibitor"/>
    <property type="match status" value="1"/>
</dbReference>